<evidence type="ECO:0008006" key="3">
    <source>
        <dbReference type="Google" id="ProtNLM"/>
    </source>
</evidence>
<dbReference type="OrthoDB" id="121684at2"/>
<dbReference type="AlphaFoldDB" id="A0A1L6R8X4"/>
<reference evidence="1 2" key="1">
    <citation type="submission" date="2016-02" db="EMBL/GenBank/DDBJ databases">
        <title>Complete Genome Sequence of Weissella jogaejeotgali FOL01.</title>
        <authorList>
            <person name="Lee J.-H."/>
            <person name="Ku H.-J."/>
        </authorList>
    </citation>
    <scope>NUCLEOTIDE SEQUENCE [LARGE SCALE GENOMIC DNA]</scope>
    <source>
        <strain evidence="1 2">FOL01</strain>
    </source>
</reference>
<gene>
    <name evidence="1" type="ORF">FOL01_0138</name>
</gene>
<protein>
    <recommendedName>
        <fullName evidence="3">Phage protein</fullName>
    </recommendedName>
</protein>
<dbReference type="Proteomes" id="UP000185473">
    <property type="component" value="Chromosome"/>
</dbReference>
<organism evidence="1 2">
    <name type="scientific">Weissella jogaejeotgali</name>
    <dbReference type="NCBI Taxonomy" id="1631871"/>
    <lineage>
        <taxon>Bacteria</taxon>
        <taxon>Bacillati</taxon>
        <taxon>Bacillota</taxon>
        <taxon>Bacilli</taxon>
        <taxon>Lactobacillales</taxon>
        <taxon>Lactobacillaceae</taxon>
        <taxon>Weissella</taxon>
    </lineage>
</organism>
<evidence type="ECO:0000313" key="1">
    <source>
        <dbReference type="EMBL" id="APS40997.1"/>
    </source>
</evidence>
<evidence type="ECO:0000313" key="2">
    <source>
        <dbReference type="Proteomes" id="UP000185473"/>
    </source>
</evidence>
<dbReference type="RefSeq" id="WP_083603384.1">
    <property type="nucleotide sequence ID" value="NZ_CP014332.1"/>
</dbReference>
<dbReference type="STRING" id="1631871.FOL01_0138"/>
<sequence>MKAIKKPIPVDVWQAVAEKQFNGKTFIVIDGADPDEVKKLVAEGYKSIGNQKDLHFEVETLEGTMRGEIDDYLVRGVQGELYVIKKYIFEQTYDVIG</sequence>
<dbReference type="KEGG" id="wjo:FOL01_0138"/>
<accession>A0A1L6R8X4</accession>
<name>A0A1L6R8X4_9LACO</name>
<dbReference type="EMBL" id="CP014332">
    <property type="protein sequence ID" value="APS40997.1"/>
    <property type="molecule type" value="Genomic_DNA"/>
</dbReference>
<keyword evidence="2" id="KW-1185">Reference proteome</keyword>
<proteinExistence type="predicted"/>